<dbReference type="Gene3D" id="3.60.40.10">
    <property type="entry name" value="PPM-type phosphatase domain"/>
    <property type="match status" value="1"/>
</dbReference>
<dbReference type="AlphaFoldDB" id="A0AA36Y6A7"/>
<dbReference type="EMBL" id="AGEL01000003">
    <property type="protein sequence ID" value="EHO17968.1"/>
    <property type="molecule type" value="Genomic_DNA"/>
</dbReference>
<comment type="caution">
    <text evidence="2">The sequence shown here is derived from an EMBL/GenBank/DDBJ whole genome shotgun (WGS) entry which is preliminary data.</text>
</comment>
<keyword evidence="3" id="KW-1185">Reference proteome</keyword>
<dbReference type="CDD" id="cd00143">
    <property type="entry name" value="PP2Cc"/>
    <property type="match status" value="1"/>
</dbReference>
<dbReference type="NCBIfam" id="NF033484">
    <property type="entry name" value="Stp1_PP2C_phos"/>
    <property type="match status" value="1"/>
</dbReference>
<dbReference type="InterPro" id="IPR015655">
    <property type="entry name" value="PP2C"/>
</dbReference>
<dbReference type="Proteomes" id="UP000018466">
    <property type="component" value="Unassembled WGS sequence"/>
</dbReference>
<evidence type="ECO:0000313" key="3">
    <source>
        <dbReference type="Proteomes" id="UP000018466"/>
    </source>
</evidence>
<dbReference type="Pfam" id="PF13672">
    <property type="entry name" value="PP2C_2"/>
    <property type="match status" value="1"/>
</dbReference>
<reference evidence="2 3" key="1">
    <citation type="submission" date="2011-10" db="EMBL/GenBank/DDBJ databases">
        <title>The Genome Sequence of Lachnospiraceae bacterium ACC2.</title>
        <authorList>
            <consortium name="The Broad Institute Genome Sequencing Platform"/>
            <person name="Earl A."/>
            <person name="Ward D."/>
            <person name="Feldgarden M."/>
            <person name="Gevers D."/>
            <person name="Sizova M."/>
            <person name="Hazen A."/>
            <person name="Epstein S."/>
            <person name="Young S.K."/>
            <person name="Zeng Q."/>
            <person name="Gargeya S."/>
            <person name="Fitzgerald M."/>
            <person name="Haas B."/>
            <person name="Abouelleil A."/>
            <person name="Alvarado L."/>
            <person name="Arachchi H.M."/>
            <person name="Berlin A."/>
            <person name="Brown A."/>
            <person name="Chapman S.B."/>
            <person name="Chen Z."/>
            <person name="Dunbar C."/>
            <person name="Freedman E."/>
            <person name="Gearin G."/>
            <person name="Goldberg J."/>
            <person name="Griggs A."/>
            <person name="Gujja S."/>
            <person name="Heiman D."/>
            <person name="Howarth C."/>
            <person name="Larson L."/>
            <person name="Lui A."/>
            <person name="MacDonald P.J.P."/>
            <person name="Montmayeur A."/>
            <person name="Murphy C."/>
            <person name="Neiman D."/>
            <person name="Pearson M."/>
            <person name="Priest M."/>
            <person name="Roberts A."/>
            <person name="Saif S."/>
            <person name="Shea T."/>
            <person name="Shenoy N."/>
            <person name="Sisk P."/>
            <person name="Stolte C."/>
            <person name="Sykes S."/>
            <person name="Wortman J."/>
            <person name="Nusbaum C."/>
            <person name="Birren B."/>
        </authorList>
    </citation>
    <scope>NUCLEOTIDE SEQUENCE [LARGE SCALE GENOMIC DNA]</scope>
    <source>
        <strain evidence="2 3">ACC2</strain>
    </source>
</reference>
<dbReference type="SUPFAM" id="SSF81606">
    <property type="entry name" value="PP2C-like"/>
    <property type="match status" value="1"/>
</dbReference>
<dbReference type="PROSITE" id="PS51746">
    <property type="entry name" value="PPM_2"/>
    <property type="match status" value="1"/>
</dbReference>
<dbReference type="PANTHER" id="PTHR13832:SF860">
    <property type="entry name" value="PROTEIN PHOSPHATASE PHPP"/>
    <property type="match status" value="1"/>
</dbReference>
<dbReference type="SMART" id="SM00332">
    <property type="entry name" value="PP2Cc"/>
    <property type="match status" value="1"/>
</dbReference>
<evidence type="ECO:0000313" key="2">
    <source>
        <dbReference type="EMBL" id="EHO17968.1"/>
    </source>
</evidence>
<dbReference type="GO" id="GO:0004722">
    <property type="term" value="F:protein serine/threonine phosphatase activity"/>
    <property type="evidence" value="ECO:0007669"/>
    <property type="project" value="InterPro"/>
</dbReference>
<dbReference type="SMART" id="SM00331">
    <property type="entry name" value="PP2C_SIG"/>
    <property type="match status" value="1"/>
</dbReference>
<sequence>MNAVALTDRGRVRNSNQDTVFAENHPVGALPNLYIVADGMGGHRAGDYCSQTLTARVVSAVRESEGKLPLPALRDAVLLANESLFTEAKRHAELEGMGSTLVAAFLEEQSATVLNIGDSRCYAGFTDGSFRQVTRDHSYVEEMVSAGKMQRGSEAYKKSKNIITRAIGVSAEVQMDLFELPVENLALLLLCTDGLTNMLEDAEIREILSETITLKEKAEKLIQAANMKGGRDNISVVLVDLREEAGAQ</sequence>
<organism evidence="2 3">
    <name type="scientific">Stomatobaculum longum</name>
    <dbReference type="NCBI Taxonomy" id="796942"/>
    <lineage>
        <taxon>Bacteria</taxon>
        <taxon>Bacillati</taxon>
        <taxon>Bacillota</taxon>
        <taxon>Clostridia</taxon>
        <taxon>Lachnospirales</taxon>
        <taxon>Lachnospiraceae</taxon>
        <taxon>Stomatobaculum</taxon>
    </lineage>
</organism>
<dbReference type="GeneID" id="86939951"/>
<protein>
    <recommendedName>
        <fullName evidence="1">PPM-type phosphatase domain-containing protein</fullName>
    </recommendedName>
</protein>
<evidence type="ECO:0000259" key="1">
    <source>
        <dbReference type="PROSITE" id="PS51746"/>
    </source>
</evidence>
<feature type="domain" description="PPM-type phosphatase" evidence="1">
    <location>
        <begin position="2"/>
        <end position="241"/>
    </location>
</feature>
<proteinExistence type="predicted"/>
<dbReference type="InterPro" id="IPR001932">
    <property type="entry name" value="PPM-type_phosphatase-like_dom"/>
</dbReference>
<dbReference type="PANTHER" id="PTHR13832">
    <property type="entry name" value="PROTEIN PHOSPHATASE 2C"/>
    <property type="match status" value="1"/>
</dbReference>
<accession>A0AA36Y6A7</accession>
<dbReference type="RefSeq" id="WP_009531987.1">
    <property type="nucleotide sequence ID" value="NZ_CAJPPX010000022.1"/>
</dbReference>
<gene>
    <name evidence="2" type="ORF">HMPREF9623_00152</name>
</gene>
<name>A0AA36Y6A7_9FIRM</name>
<dbReference type="InterPro" id="IPR036457">
    <property type="entry name" value="PPM-type-like_dom_sf"/>
</dbReference>